<evidence type="ECO:0000256" key="6">
    <source>
        <dbReference type="ARBA" id="ARBA00023014"/>
    </source>
</evidence>
<dbReference type="InterPro" id="IPR006138">
    <property type="entry name" value="NADH_UQ_OxRdtase_20Kd_su"/>
</dbReference>
<evidence type="ECO:0000256" key="7">
    <source>
        <dbReference type="RuleBase" id="RU004464"/>
    </source>
</evidence>
<dbReference type="KEGG" id="emi:Emin_1132"/>
<evidence type="ECO:0000256" key="4">
    <source>
        <dbReference type="ARBA" id="ARBA00022723"/>
    </source>
</evidence>
<dbReference type="NCBIfam" id="TIGR01957">
    <property type="entry name" value="nuoB_fam"/>
    <property type="match status" value="1"/>
</dbReference>
<dbReference type="STRING" id="445932.Emin_1132"/>
<dbReference type="NCBIfam" id="NF005012">
    <property type="entry name" value="PRK06411.1"/>
    <property type="match status" value="1"/>
</dbReference>
<evidence type="ECO:0000313" key="9">
    <source>
        <dbReference type="EMBL" id="ACC98684.1"/>
    </source>
</evidence>
<organism evidence="9 10">
    <name type="scientific">Elusimicrobium minutum (strain Pei191)</name>
    <dbReference type="NCBI Taxonomy" id="445932"/>
    <lineage>
        <taxon>Bacteria</taxon>
        <taxon>Pseudomonadati</taxon>
        <taxon>Elusimicrobiota</taxon>
        <taxon>Elusimicrobia</taxon>
        <taxon>Elusimicrobiales</taxon>
        <taxon>Elusimicrobiaceae</taxon>
        <taxon>Elusimicrobium</taxon>
    </lineage>
</organism>
<keyword evidence="6 7" id="KW-0411">Iron-sulfur</keyword>
<reference evidence="9 10" key="1">
    <citation type="journal article" date="2009" name="Appl. Environ. Microbiol.">
        <title>Genomic analysis of 'Elusimicrobium minutum,' the first cultivated representative of the phylum 'Elusimicrobia' (formerly termite group 1).</title>
        <authorList>
            <person name="Herlemann D.P.R."/>
            <person name="Geissinger O."/>
            <person name="Ikeda-Ohtsubo W."/>
            <person name="Kunin V."/>
            <person name="Sun H."/>
            <person name="Lapidus A."/>
            <person name="Hugenholtz P."/>
            <person name="Brune A."/>
        </authorList>
    </citation>
    <scope>NUCLEOTIDE SEQUENCE [LARGE SCALE GENOMIC DNA]</scope>
    <source>
        <strain evidence="9 10">Pei191</strain>
    </source>
</reference>
<dbReference type="Proteomes" id="UP000001029">
    <property type="component" value="Chromosome"/>
</dbReference>
<accession>B2KDT8</accession>
<dbReference type="SUPFAM" id="SSF56770">
    <property type="entry name" value="HydA/Nqo6-like"/>
    <property type="match status" value="1"/>
</dbReference>
<dbReference type="AlphaFoldDB" id="B2KDT8"/>
<dbReference type="GO" id="GO:0046872">
    <property type="term" value="F:metal ion binding"/>
    <property type="evidence" value="ECO:0007669"/>
    <property type="project" value="UniProtKB-KW"/>
</dbReference>
<dbReference type="InterPro" id="IPR006137">
    <property type="entry name" value="NADH_UbQ_OxRdtase-like_20kDa"/>
</dbReference>
<keyword evidence="3 7" id="KW-0004">4Fe-4S</keyword>
<sequence length="149" mass="16007">MKSIREQVVAWARRKSPWILHYNSGSCNGCDIETVAALTPKFDVERFGILQHGTPRHADVMVVSGAVSRQQEKRLLRIYNQMAEPKFVVAVGACACSGGVLQGCYGVLGGVDKILPVSAYIPGCPPRPEALIDGIVKLLSTVEGGNENA</sequence>
<dbReference type="PANTHER" id="PTHR42989">
    <property type="entry name" value="HYDROGENASE-4 COMPONENT I"/>
    <property type="match status" value="1"/>
</dbReference>
<dbReference type="GO" id="GO:0048038">
    <property type="term" value="F:quinone binding"/>
    <property type="evidence" value="ECO:0007669"/>
    <property type="project" value="InterPro"/>
</dbReference>
<keyword evidence="5 7" id="KW-0408">Iron</keyword>
<gene>
    <name evidence="9" type="ordered locus">Emin_1132</name>
</gene>
<name>B2KDT8_ELUMP</name>
<evidence type="ECO:0000256" key="1">
    <source>
        <dbReference type="ARBA" id="ARBA00001966"/>
    </source>
</evidence>
<dbReference type="Pfam" id="PF01058">
    <property type="entry name" value="Oxidored_q6"/>
    <property type="match status" value="1"/>
</dbReference>
<keyword evidence="4 7" id="KW-0479">Metal-binding</keyword>
<dbReference type="OrthoDB" id="9786737at2"/>
<dbReference type="HOGENOM" id="CLU_055737_7_3_0"/>
<evidence type="ECO:0000259" key="8">
    <source>
        <dbReference type="Pfam" id="PF01058"/>
    </source>
</evidence>
<evidence type="ECO:0000313" key="10">
    <source>
        <dbReference type="Proteomes" id="UP000001029"/>
    </source>
</evidence>
<dbReference type="Gene3D" id="3.40.50.12280">
    <property type="match status" value="1"/>
</dbReference>
<feature type="domain" description="NADH:ubiquinone oxidoreductase-like 20kDa subunit" evidence="8">
    <location>
        <begin position="27"/>
        <end position="138"/>
    </location>
</feature>
<keyword evidence="10" id="KW-1185">Reference proteome</keyword>
<comment type="similarity">
    <text evidence="2 7">Belongs to the complex I 20 kDa subunit family.</text>
</comment>
<dbReference type="InterPro" id="IPR052375">
    <property type="entry name" value="Complex_I_20kDa-like"/>
</dbReference>
<protein>
    <submittedName>
        <fullName evidence="9">NiFe-hydrogenase III small subunit</fullName>
    </submittedName>
</protein>
<evidence type="ECO:0000256" key="5">
    <source>
        <dbReference type="ARBA" id="ARBA00023004"/>
    </source>
</evidence>
<comment type="cofactor">
    <cofactor evidence="1">
        <name>[4Fe-4S] cluster</name>
        <dbReference type="ChEBI" id="CHEBI:49883"/>
    </cofactor>
</comment>
<evidence type="ECO:0000256" key="2">
    <source>
        <dbReference type="ARBA" id="ARBA00009173"/>
    </source>
</evidence>
<keyword evidence="7" id="KW-0520">NAD</keyword>
<evidence type="ECO:0000256" key="3">
    <source>
        <dbReference type="ARBA" id="ARBA00022485"/>
    </source>
</evidence>
<dbReference type="EMBL" id="CP001055">
    <property type="protein sequence ID" value="ACC98684.1"/>
    <property type="molecule type" value="Genomic_DNA"/>
</dbReference>
<dbReference type="GO" id="GO:0008137">
    <property type="term" value="F:NADH dehydrogenase (ubiquinone) activity"/>
    <property type="evidence" value="ECO:0007669"/>
    <property type="project" value="InterPro"/>
</dbReference>
<proteinExistence type="inferred from homology"/>
<dbReference type="GO" id="GO:0051539">
    <property type="term" value="F:4 iron, 4 sulfur cluster binding"/>
    <property type="evidence" value="ECO:0007669"/>
    <property type="project" value="UniProtKB-KW"/>
</dbReference>
<dbReference type="PANTHER" id="PTHR42989:SF1">
    <property type="entry name" value="FORMATE HYDROGENLYASE SUBUNIT 7-RELATED"/>
    <property type="match status" value="1"/>
</dbReference>